<feature type="region of interest" description="Disordered" evidence="1">
    <location>
        <begin position="144"/>
        <end position="173"/>
    </location>
</feature>
<feature type="chain" id="PRO_5043483448" evidence="2">
    <location>
        <begin position="28"/>
        <end position="203"/>
    </location>
</feature>
<keyword evidence="2" id="KW-0732">Signal</keyword>
<evidence type="ECO:0000313" key="3">
    <source>
        <dbReference type="EMBL" id="CAL1530079.1"/>
    </source>
</evidence>
<gene>
    <name evidence="3" type="ORF">GSLYS_00004212001</name>
</gene>
<name>A0AAV2H9L9_LYMST</name>
<dbReference type="Proteomes" id="UP001497497">
    <property type="component" value="Unassembled WGS sequence"/>
</dbReference>
<proteinExistence type="predicted"/>
<evidence type="ECO:0000256" key="2">
    <source>
        <dbReference type="SAM" id="SignalP"/>
    </source>
</evidence>
<protein>
    <submittedName>
        <fullName evidence="3">Uncharacterized protein</fullName>
    </submittedName>
</protein>
<dbReference type="EMBL" id="CAXITT010000061">
    <property type="protein sequence ID" value="CAL1530079.1"/>
    <property type="molecule type" value="Genomic_DNA"/>
</dbReference>
<keyword evidence="4" id="KW-1185">Reference proteome</keyword>
<comment type="caution">
    <text evidence="3">The sequence shown here is derived from an EMBL/GenBank/DDBJ whole genome shotgun (WGS) entry which is preliminary data.</text>
</comment>
<dbReference type="AlphaFoldDB" id="A0AAV2H9L9"/>
<reference evidence="3 4" key="1">
    <citation type="submission" date="2024-04" db="EMBL/GenBank/DDBJ databases">
        <authorList>
            <consortium name="Genoscope - CEA"/>
            <person name="William W."/>
        </authorList>
    </citation>
    <scope>NUCLEOTIDE SEQUENCE [LARGE SCALE GENOMIC DNA]</scope>
</reference>
<evidence type="ECO:0000256" key="1">
    <source>
        <dbReference type="SAM" id="MobiDB-lite"/>
    </source>
</evidence>
<organism evidence="3 4">
    <name type="scientific">Lymnaea stagnalis</name>
    <name type="common">Great pond snail</name>
    <name type="synonym">Helix stagnalis</name>
    <dbReference type="NCBI Taxonomy" id="6523"/>
    <lineage>
        <taxon>Eukaryota</taxon>
        <taxon>Metazoa</taxon>
        <taxon>Spiralia</taxon>
        <taxon>Lophotrochozoa</taxon>
        <taxon>Mollusca</taxon>
        <taxon>Gastropoda</taxon>
        <taxon>Heterobranchia</taxon>
        <taxon>Euthyneura</taxon>
        <taxon>Panpulmonata</taxon>
        <taxon>Hygrophila</taxon>
        <taxon>Lymnaeoidea</taxon>
        <taxon>Lymnaeidae</taxon>
        <taxon>Lymnaea</taxon>
    </lineage>
</organism>
<evidence type="ECO:0000313" key="4">
    <source>
        <dbReference type="Proteomes" id="UP001497497"/>
    </source>
</evidence>
<feature type="signal peptide" evidence="2">
    <location>
        <begin position="1"/>
        <end position="27"/>
    </location>
</feature>
<sequence length="203" mass="22724">MGLGCVNIVFSGVILVSMAAVLQCSQAGDNNWWNGLLNKFSSVSADRELNHVIDRDFEPSNDRSQEKDLDDALIKFYQAFKTKEDDDSEEDKRVGFGGLLCCNHPPTKQPTIKRSHPGVIDERMVKSMILSTILKTILDESSDRHSLNDQDSYRLDIGQNLGDPSSSDDDDNLMMQRRGVTKTYDIIANIPGVRRQEYLGLIG</sequence>
<accession>A0AAV2H9L9</accession>
<feature type="compositionally biased region" description="Basic and acidic residues" evidence="1">
    <location>
        <begin position="144"/>
        <end position="154"/>
    </location>
</feature>